<evidence type="ECO:0000256" key="1">
    <source>
        <dbReference type="ARBA" id="ARBA00010609"/>
    </source>
</evidence>
<reference evidence="12 13" key="1">
    <citation type="submission" date="2020-05" db="EMBL/GenBank/DDBJ databases">
        <title>Identification and distribution of gene clusters putatively required for synthesis of sphingolipid metabolism inhibitors in phylogenetically diverse species of the filamentous fungus Fusarium.</title>
        <authorList>
            <person name="Kim H.-S."/>
            <person name="Busman M."/>
            <person name="Brown D.W."/>
            <person name="Divon H."/>
            <person name="Uhlig S."/>
            <person name="Proctor R.H."/>
        </authorList>
    </citation>
    <scope>NUCLEOTIDE SEQUENCE [LARGE SCALE GENOMIC DNA]</scope>
    <source>
        <strain evidence="12 13">NRRL 25311</strain>
    </source>
</reference>
<feature type="domain" description="Plastocyanin-like" evidence="10">
    <location>
        <begin position="520"/>
        <end position="634"/>
    </location>
</feature>
<dbReference type="InterPro" id="IPR001117">
    <property type="entry name" value="Cu-oxidase_2nd"/>
</dbReference>
<comment type="similarity">
    <text evidence="1">Belongs to the multicopper oxidase family.</text>
</comment>
<keyword evidence="8" id="KW-0812">Transmembrane</keyword>
<comment type="caution">
    <text evidence="12">The sequence shown here is derived from an EMBL/GenBank/DDBJ whole genome shotgun (WGS) entry which is preliminary data.</text>
</comment>
<dbReference type="GO" id="GO:0016491">
    <property type="term" value="F:oxidoreductase activity"/>
    <property type="evidence" value="ECO:0007669"/>
    <property type="project" value="UniProtKB-KW"/>
</dbReference>
<keyword evidence="13" id="KW-1185">Reference proteome</keyword>
<dbReference type="Gene3D" id="2.60.40.420">
    <property type="entry name" value="Cupredoxins - blue copper proteins"/>
    <property type="match status" value="3"/>
</dbReference>
<evidence type="ECO:0000259" key="11">
    <source>
        <dbReference type="Pfam" id="PF07732"/>
    </source>
</evidence>
<name>A0A8H6CWQ9_9HYPO</name>
<dbReference type="InterPro" id="IPR011706">
    <property type="entry name" value="Cu-oxidase_C"/>
</dbReference>
<dbReference type="InterPro" id="IPR011707">
    <property type="entry name" value="Cu-oxidase-like_N"/>
</dbReference>
<proteinExistence type="inferred from homology"/>
<evidence type="ECO:0000256" key="8">
    <source>
        <dbReference type="SAM" id="Phobius"/>
    </source>
</evidence>
<dbReference type="PANTHER" id="PTHR11709">
    <property type="entry name" value="MULTI-COPPER OXIDASE"/>
    <property type="match status" value="1"/>
</dbReference>
<evidence type="ECO:0000256" key="6">
    <source>
        <dbReference type="ARBA" id="ARBA00023008"/>
    </source>
</evidence>
<evidence type="ECO:0000313" key="13">
    <source>
        <dbReference type="Proteomes" id="UP000562682"/>
    </source>
</evidence>
<feature type="domain" description="Plastocyanin-like" evidence="9">
    <location>
        <begin position="234"/>
        <end position="420"/>
    </location>
</feature>
<sequence length="663" mass="74612">MTSKLSSATQPVRGWAKTLDWRKHGPRVLPLFLPLFILYFYYFMNGSAWPGQYGTASEFADKPGKDNQGIDRVPVTIKYNLTIAAAWRNPDGGRWRTVFVGNGESPAKPILEAVEGDRVEVTVFNEVAVPISMLWQGIHHPHGETWHDGSAGITMWPLLPRANRTSIIETSDNWGLRYFFDHTTTISTDGAYGALWIKPAPRRRRPYSLVSSDPVDMQEMLHSEETAEHLMLYNWQHIPTAQILSLLQTEGYDPYCFQSILVNGKGRVHCKPDDLIDIDGKPVDQHGCIAQASGAVAYPSCRPSQADYHVCFDHGSLIELLFADVNLKVIETRGRRWVMLNFVNTGFEHPFRISIDDHDMWVVANDGGFIHPIKVQALTVTNGERFTVVVRLDKEADDYAIRIYALSRLQFIQTYAILRYPHRDIHRRLGEPMLRPSEVKSLLNLDGTIKNNVSLLDKSALKPFPPSPPPQGKADVTLHLRAAGTPDPQNPYITNCSLNGATWQLWRAFREPLSFAGPKNWTSPMPAITGLPLGSVVDIIVQNDIPAIIPLSKHNDRLFQLGSGDGPFAWKDVVDAAKHGKVNLKNPPLAVMHELPAGGWLALRWRIEQTAMTSFHAYRARYFVQGMRVAMFEGDDHWQEVPDEVKNQPGFDFEIAEDSGVFD</sequence>
<keyword evidence="4" id="KW-0677">Repeat</keyword>
<keyword evidence="8" id="KW-0472">Membrane</keyword>
<dbReference type="CDD" id="cd13876">
    <property type="entry name" value="CuRO_2_Abr2_like"/>
    <property type="match status" value="1"/>
</dbReference>
<feature type="domain" description="Plastocyanin-like" evidence="11">
    <location>
        <begin position="86"/>
        <end position="200"/>
    </location>
</feature>
<dbReference type="Proteomes" id="UP000562682">
    <property type="component" value="Unassembled WGS sequence"/>
</dbReference>
<dbReference type="Pfam" id="PF07731">
    <property type="entry name" value="Cu-oxidase_2"/>
    <property type="match status" value="1"/>
</dbReference>
<dbReference type="SUPFAM" id="SSF49503">
    <property type="entry name" value="Cupredoxins"/>
    <property type="match status" value="3"/>
</dbReference>
<keyword evidence="8" id="KW-1133">Transmembrane helix</keyword>
<dbReference type="AlphaFoldDB" id="A0A8H6CWQ9"/>
<evidence type="ECO:0000256" key="4">
    <source>
        <dbReference type="ARBA" id="ARBA00022737"/>
    </source>
</evidence>
<gene>
    <name evidence="12" type="ORF">FDENT_800</name>
</gene>
<feature type="transmembrane region" description="Helical" evidence="8">
    <location>
        <begin position="28"/>
        <end position="44"/>
    </location>
</feature>
<dbReference type="InterPro" id="IPR045087">
    <property type="entry name" value="Cu-oxidase_fam"/>
</dbReference>
<dbReference type="InterPro" id="IPR008972">
    <property type="entry name" value="Cupredoxin"/>
</dbReference>
<evidence type="ECO:0000256" key="5">
    <source>
        <dbReference type="ARBA" id="ARBA00023002"/>
    </source>
</evidence>
<evidence type="ECO:0000259" key="9">
    <source>
        <dbReference type="Pfam" id="PF00394"/>
    </source>
</evidence>
<keyword evidence="7" id="KW-0325">Glycoprotein</keyword>
<evidence type="ECO:0000256" key="3">
    <source>
        <dbReference type="ARBA" id="ARBA00022729"/>
    </source>
</evidence>
<dbReference type="PANTHER" id="PTHR11709:SF488">
    <property type="entry name" value="LACCASE-RELATED"/>
    <property type="match status" value="1"/>
</dbReference>
<dbReference type="Pfam" id="PF07732">
    <property type="entry name" value="Cu-oxidase_3"/>
    <property type="match status" value="1"/>
</dbReference>
<keyword evidence="2" id="KW-0479">Metal-binding</keyword>
<dbReference type="EMBL" id="JAAOAK010000017">
    <property type="protein sequence ID" value="KAF5694905.1"/>
    <property type="molecule type" value="Genomic_DNA"/>
</dbReference>
<organism evidence="12 13">
    <name type="scientific">Fusarium denticulatum</name>
    <dbReference type="NCBI Taxonomy" id="48507"/>
    <lineage>
        <taxon>Eukaryota</taxon>
        <taxon>Fungi</taxon>
        <taxon>Dikarya</taxon>
        <taxon>Ascomycota</taxon>
        <taxon>Pezizomycotina</taxon>
        <taxon>Sordariomycetes</taxon>
        <taxon>Hypocreomycetidae</taxon>
        <taxon>Hypocreales</taxon>
        <taxon>Nectriaceae</taxon>
        <taxon>Fusarium</taxon>
        <taxon>Fusarium fujikuroi species complex</taxon>
    </lineage>
</organism>
<protein>
    <submittedName>
        <fullName evidence="12">Multicopper oxidase</fullName>
    </submittedName>
</protein>
<accession>A0A8H6CWQ9</accession>
<dbReference type="GO" id="GO:0005507">
    <property type="term" value="F:copper ion binding"/>
    <property type="evidence" value="ECO:0007669"/>
    <property type="project" value="InterPro"/>
</dbReference>
<evidence type="ECO:0000256" key="2">
    <source>
        <dbReference type="ARBA" id="ARBA00022723"/>
    </source>
</evidence>
<keyword evidence="3" id="KW-0732">Signal</keyword>
<keyword evidence="5" id="KW-0560">Oxidoreductase</keyword>
<keyword evidence="6" id="KW-0186">Copper</keyword>
<dbReference type="Pfam" id="PF00394">
    <property type="entry name" value="Cu-oxidase"/>
    <property type="match status" value="1"/>
</dbReference>
<evidence type="ECO:0000313" key="12">
    <source>
        <dbReference type="EMBL" id="KAF5694905.1"/>
    </source>
</evidence>
<evidence type="ECO:0000259" key="10">
    <source>
        <dbReference type="Pfam" id="PF07731"/>
    </source>
</evidence>
<evidence type="ECO:0000256" key="7">
    <source>
        <dbReference type="ARBA" id="ARBA00023180"/>
    </source>
</evidence>